<dbReference type="KEGG" id="asip:AQUSIP_22340"/>
<keyword evidence="3 6" id="KW-0812">Transmembrane</keyword>
<evidence type="ECO:0000256" key="4">
    <source>
        <dbReference type="ARBA" id="ARBA00022989"/>
    </source>
</evidence>
<evidence type="ECO:0000313" key="7">
    <source>
        <dbReference type="EMBL" id="VVC76907.1"/>
    </source>
</evidence>
<keyword evidence="5 6" id="KW-0472">Membrane</keyword>
<dbReference type="EMBL" id="LR699119">
    <property type="protein sequence ID" value="VVC76907.1"/>
    <property type="molecule type" value="Genomic_DNA"/>
</dbReference>
<organism evidence="7 8">
    <name type="scientific">Aquicella siphonis</name>
    <dbReference type="NCBI Taxonomy" id="254247"/>
    <lineage>
        <taxon>Bacteria</taxon>
        <taxon>Pseudomonadati</taxon>
        <taxon>Pseudomonadota</taxon>
        <taxon>Gammaproteobacteria</taxon>
        <taxon>Legionellales</taxon>
        <taxon>Coxiellaceae</taxon>
        <taxon>Aquicella</taxon>
    </lineage>
</organism>
<protein>
    <recommendedName>
        <fullName evidence="9">ATP synthase protein I</fullName>
    </recommendedName>
</protein>
<dbReference type="AlphaFoldDB" id="A0A5E4PKH0"/>
<evidence type="ECO:0008006" key="9">
    <source>
        <dbReference type="Google" id="ProtNLM"/>
    </source>
</evidence>
<dbReference type="RefSeq" id="WP_148340188.1">
    <property type="nucleotide sequence ID" value="NZ_LR699119.1"/>
</dbReference>
<feature type="transmembrane region" description="Helical" evidence="6">
    <location>
        <begin position="14"/>
        <end position="35"/>
    </location>
</feature>
<evidence type="ECO:0000256" key="5">
    <source>
        <dbReference type="ARBA" id="ARBA00023136"/>
    </source>
</evidence>
<sequence>MATRKLKKLVQDKAYRIVFLQLAGVMVLAFAAWVLSGRVSGFSVLMGGFAYGLPNLFFVWRVFRYVGASQMTLFMAAFFVGEMVKLALSAVLFLVIVKYLPVSLLSVLIGYIGAIVSFWIVCFWLFSRNIDAKAV</sequence>
<feature type="transmembrane region" description="Helical" evidence="6">
    <location>
        <begin position="41"/>
        <end position="60"/>
    </location>
</feature>
<reference evidence="7 8" key="1">
    <citation type="submission" date="2019-08" db="EMBL/GenBank/DDBJ databases">
        <authorList>
            <person name="Guy L."/>
        </authorList>
    </citation>
    <scope>NUCLEOTIDE SEQUENCE [LARGE SCALE GENOMIC DNA]</scope>
    <source>
        <strain evidence="7 8">SGT-108</strain>
    </source>
</reference>
<comment type="subcellular location">
    <subcellularLocation>
        <location evidence="1">Cell membrane</location>
        <topology evidence="1">Multi-pass membrane protein</topology>
    </subcellularLocation>
</comment>
<keyword evidence="4 6" id="KW-1133">Transmembrane helix</keyword>
<dbReference type="GO" id="GO:0005886">
    <property type="term" value="C:plasma membrane"/>
    <property type="evidence" value="ECO:0007669"/>
    <property type="project" value="UniProtKB-SubCell"/>
</dbReference>
<dbReference type="OrthoDB" id="5702716at2"/>
<keyword evidence="2" id="KW-1003">Cell membrane</keyword>
<feature type="transmembrane region" description="Helical" evidence="6">
    <location>
        <begin position="72"/>
        <end position="96"/>
    </location>
</feature>
<evidence type="ECO:0000256" key="6">
    <source>
        <dbReference type="SAM" id="Phobius"/>
    </source>
</evidence>
<evidence type="ECO:0000313" key="8">
    <source>
        <dbReference type="Proteomes" id="UP000324194"/>
    </source>
</evidence>
<name>A0A5E4PKH0_9COXI</name>
<evidence type="ECO:0000256" key="2">
    <source>
        <dbReference type="ARBA" id="ARBA00022475"/>
    </source>
</evidence>
<dbReference type="Pfam" id="PF03899">
    <property type="entry name" value="ATP-synt_I"/>
    <property type="match status" value="1"/>
</dbReference>
<dbReference type="InterPro" id="IPR005598">
    <property type="entry name" value="ATP_synth_I"/>
</dbReference>
<gene>
    <name evidence="7" type="ORF">AQUSIP_22340</name>
</gene>
<proteinExistence type="predicted"/>
<evidence type="ECO:0000256" key="1">
    <source>
        <dbReference type="ARBA" id="ARBA00004651"/>
    </source>
</evidence>
<dbReference type="Proteomes" id="UP000324194">
    <property type="component" value="Chromosome 1"/>
</dbReference>
<keyword evidence="8" id="KW-1185">Reference proteome</keyword>
<accession>A0A5E4PKH0</accession>
<feature type="transmembrane region" description="Helical" evidence="6">
    <location>
        <begin position="102"/>
        <end position="126"/>
    </location>
</feature>
<evidence type="ECO:0000256" key="3">
    <source>
        <dbReference type="ARBA" id="ARBA00022692"/>
    </source>
</evidence>